<sequence>MRQGEVNLDVKRLSYRSGNWGVTASSRDLGSVFPLLENRTWESVSLSHGSHSLSFVTAGRDKRGLVGQWPKCAFALLDMGSLALGNLYIPYQRTMQGTTFLFSFHETQTLASLSFTPSFSPSQGLRLASSFSLSLGPFTYSQVFDDHTWQRSSSYGLTCDLSNLHIVWNASSKLGPRPLFGGETQQLEHTYVSRLAYHFSGCDLLLSWQQKRGVGIRTEQRILLSLTSNKITLEMGYRISRGMHVRLGSGTSFVEYSKEGLSYHLALAQGAVEFQLLSHPNQLRILYRFTTGRDTGSPRPR</sequence>
<proteinExistence type="predicted"/>
<organism evidence="1">
    <name type="scientific">bioreactor metagenome</name>
    <dbReference type="NCBI Taxonomy" id="1076179"/>
    <lineage>
        <taxon>unclassified sequences</taxon>
        <taxon>metagenomes</taxon>
        <taxon>ecological metagenomes</taxon>
    </lineage>
</organism>
<reference evidence="1" key="1">
    <citation type="submission" date="2019-08" db="EMBL/GenBank/DDBJ databases">
        <authorList>
            <person name="Kucharzyk K."/>
            <person name="Murdoch R.W."/>
            <person name="Higgins S."/>
            <person name="Loffler F."/>
        </authorList>
    </citation>
    <scope>NUCLEOTIDE SEQUENCE</scope>
</reference>
<accession>A0A644YDK5</accession>
<name>A0A644YDK5_9ZZZZ</name>
<evidence type="ECO:0000313" key="1">
    <source>
        <dbReference type="EMBL" id="MPM26580.1"/>
    </source>
</evidence>
<gene>
    <name evidence="1" type="ORF">SDC9_73084</name>
</gene>
<protein>
    <submittedName>
        <fullName evidence="1">Uncharacterized protein</fullName>
    </submittedName>
</protein>
<comment type="caution">
    <text evidence="1">The sequence shown here is derived from an EMBL/GenBank/DDBJ whole genome shotgun (WGS) entry which is preliminary data.</text>
</comment>
<dbReference type="EMBL" id="VSSQ01004771">
    <property type="protein sequence ID" value="MPM26580.1"/>
    <property type="molecule type" value="Genomic_DNA"/>
</dbReference>
<dbReference type="AlphaFoldDB" id="A0A644YDK5"/>